<dbReference type="InterPro" id="IPR016040">
    <property type="entry name" value="NAD(P)-bd_dom"/>
</dbReference>
<protein>
    <submittedName>
        <fullName evidence="2">SDR family oxidoreductase</fullName>
    </submittedName>
</protein>
<dbReference type="SUPFAM" id="SSF51735">
    <property type="entry name" value="NAD(P)-binding Rossmann-fold domains"/>
    <property type="match status" value="1"/>
</dbReference>
<dbReference type="InterPro" id="IPR036291">
    <property type="entry name" value="NAD(P)-bd_dom_sf"/>
</dbReference>
<dbReference type="CDD" id="cd05243">
    <property type="entry name" value="SDR_a5"/>
    <property type="match status" value="1"/>
</dbReference>
<proteinExistence type="predicted"/>
<evidence type="ECO:0000313" key="2">
    <source>
        <dbReference type="EMBL" id="QOW23095.1"/>
    </source>
</evidence>
<dbReference type="Gene3D" id="3.40.50.720">
    <property type="entry name" value="NAD(P)-binding Rossmann-like Domain"/>
    <property type="match status" value="1"/>
</dbReference>
<dbReference type="EMBL" id="CP063657">
    <property type="protein sequence ID" value="QOW23095.1"/>
    <property type="molecule type" value="Genomic_DNA"/>
</dbReference>
<accession>A0A7S6UMN8</accession>
<dbReference type="Proteomes" id="UP000593932">
    <property type="component" value="Chromosome"/>
</dbReference>
<reference evidence="2 3" key="1">
    <citation type="submission" date="2020-10" db="EMBL/GenBank/DDBJ databases">
        <title>complete genome sequencing of Lysobacter sp. H23M41.</title>
        <authorList>
            <person name="Bae J.-W."/>
            <person name="Lee S.-Y."/>
        </authorList>
    </citation>
    <scope>NUCLEOTIDE SEQUENCE [LARGE SCALE GENOMIC DNA]</scope>
    <source>
        <strain evidence="2 3">H23M41</strain>
    </source>
</reference>
<evidence type="ECO:0000259" key="1">
    <source>
        <dbReference type="Pfam" id="PF13460"/>
    </source>
</evidence>
<dbReference type="PANTHER" id="PTHR15020">
    <property type="entry name" value="FLAVIN REDUCTASE-RELATED"/>
    <property type="match status" value="1"/>
</dbReference>
<name>A0A7S6UMN8_9GAMM</name>
<dbReference type="Pfam" id="PF13460">
    <property type="entry name" value="NAD_binding_10"/>
    <property type="match status" value="1"/>
</dbReference>
<feature type="domain" description="NAD(P)-binding" evidence="1">
    <location>
        <begin position="7"/>
        <end position="187"/>
    </location>
</feature>
<sequence length="212" mass="22129">MRVLIVGANGNIGRRLIQQMASGPHQSQAMIRDPKQAAELRQLGADATVVADLEDDIQTALDGCDAIIFTAGSGGKGGAEKTDAVDRDGAIAVIDAAQKAGIERFVMVSSMGADTPEQGPEGLQHYLGAKQAADNHLRQSDLRYTIVRPGTLSDEAGSGRVEIANDLGRHGTVPRDDVATVLLQVLDANNTWGKQFELLSGTSSVSAAVAAI</sequence>
<keyword evidence="3" id="KW-1185">Reference proteome</keyword>
<organism evidence="2 3">
    <name type="scientific">Novilysobacter avium</name>
    <dbReference type="NCBI Taxonomy" id="2781023"/>
    <lineage>
        <taxon>Bacteria</taxon>
        <taxon>Pseudomonadati</taxon>
        <taxon>Pseudomonadota</taxon>
        <taxon>Gammaproteobacteria</taxon>
        <taxon>Lysobacterales</taxon>
        <taxon>Lysobacteraceae</taxon>
        <taxon>Novilysobacter</taxon>
    </lineage>
</organism>
<evidence type="ECO:0000313" key="3">
    <source>
        <dbReference type="Proteomes" id="UP000593932"/>
    </source>
</evidence>
<dbReference type="PANTHER" id="PTHR15020:SF50">
    <property type="entry name" value="UPF0659 PROTEIN YMR090W"/>
    <property type="match status" value="1"/>
</dbReference>
<gene>
    <name evidence="2" type="ORF">INQ42_05990</name>
</gene>
<dbReference type="RefSeq" id="WP_194035569.1">
    <property type="nucleotide sequence ID" value="NZ_CP063657.1"/>
</dbReference>